<name>A0A1L7CW62_9CORY</name>
<proteinExistence type="predicted"/>
<keyword evidence="3" id="KW-1185">Reference proteome</keyword>
<dbReference type="KEGG" id="csph:CSPHI_01985"/>
<evidence type="ECO:0000313" key="2">
    <source>
        <dbReference type="EMBL" id="APT90050.1"/>
    </source>
</evidence>
<feature type="compositionally biased region" description="Low complexity" evidence="1">
    <location>
        <begin position="40"/>
        <end position="52"/>
    </location>
</feature>
<evidence type="ECO:0000256" key="1">
    <source>
        <dbReference type="SAM" id="MobiDB-lite"/>
    </source>
</evidence>
<gene>
    <name evidence="2" type="ORF">CSPHI_01985</name>
</gene>
<reference evidence="2 3" key="1">
    <citation type="submission" date="2014-08" db="EMBL/GenBank/DDBJ databases">
        <title>Complete genome sequence of Corynebacterium sphenisci CECT 5990(T) (=DSM 44792(T)), isolated from healthy wild penguins.</title>
        <authorList>
            <person name="Ruckert C."/>
            <person name="Albersmeier A."/>
            <person name="Winkler A."/>
            <person name="Kalinowski J."/>
        </authorList>
    </citation>
    <scope>NUCLEOTIDE SEQUENCE [LARGE SCALE GENOMIC DNA]</scope>
    <source>
        <strain evidence="2 3">DSM 44792</strain>
    </source>
</reference>
<feature type="compositionally biased region" description="Gly residues" evidence="1">
    <location>
        <begin position="53"/>
        <end position="64"/>
    </location>
</feature>
<organism evidence="2 3">
    <name type="scientific">Corynebacterium sphenisci DSM 44792</name>
    <dbReference type="NCBI Taxonomy" id="1437874"/>
    <lineage>
        <taxon>Bacteria</taxon>
        <taxon>Bacillati</taxon>
        <taxon>Actinomycetota</taxon>
        <taxon>Actinomycetes</taxon>
        <taxon>Mycobacteriales</taxon>
        <taxon>Corynebacteriaceae</taxon>
        <taxon>Corynebacterium</taxon>
    </lineage>
</organism>
<dbReference type="RefSeq" id="WP_075691258.1">
    <property type="nucleotide sequence ID" value="NZ_CP009248.1"/>
</dbReference>
<accession>A0A1L7CW62</accession>
<dbReference type="AlphaFoldDB" id="A0A1L7CW62"/>
<dbReference type="EMBL" id="CP009248">
    <property type="protein sequence ID" value="APT90050.1"/>
    <property type="molecule type" value="Genomic_DNA"/>
</dbReference>
<sequence>MSGEPDAARCREAMARYRATADRAESRLAGHLDRLRRGKATPAAEPMAPAGPRRGGVAGVLRGG</sequence>
<protein>
    <submittedName>
        <fullName evidence="2">Uncharacterized protein</fullName>
    </submittedName>
</protein>
<dbReference type="Proteomes" id="UP000185469">
    <property type="component" value="Chromosome"/>
</dbReference>
<feature type="region of interest" description="Disordered" evidence="1">
    <location>
        <begin position="34"/>
        <end position="64"/>
    </location>
</feature>
<evidence type="ECO:0000313" key="3">
    <source>
        <dbReference type="Proteomes" id="UP000185469"/>
    </source>
</evidence>